<name>A0A9X1SII3_9BACT</name>
<gene>
    <name evidence="3" type="ORF">LOC68_24895</name>
</gene>
<feature type="signal peptide" evidence="1">
    <location>
        <begin position="1"/>
        <end position="22"/>
    </location>
</feature>
<evidence type="ECO:0000256" key="1">
    <source>
        <dbReference type="SAM" id="SignalP"/>
    </source>
</evidence>
<keyword evidence="4" id="KW-1185">Reference proteome</keyword>
<proteinExistence type="predicted"/>
<dbReference type="Proteomes" id="UP001139103">
    <property type="component" value="Unassembled WGS sequence"/>
</dbReference>
<dbReference type="SUPFAM" id="SSF54427">
    <property type="entry name" value="NTF2-like"/>
    <property type="match status" value="1"/>
</dbReference>
<keyword evidence="1" id="KW-0732">Signal</keyword>
<accession>A0A9X1SII3</accession>
<dbReference type="InterPro" id="IPR027843">
    <property type="entry name" value="DUF4440"/>
</dbReference>
<protein>
    <submittedName>
        <fullName evidence="3">SgcJ/EcaC family oxidoreductase</fullName>
    </submittedName>
</protein>
<sequence>MKAQTFLTAICLTMLTFGNIRAEETLSAEDEIMASVVSYVAAFNDGDCDRLAAHWAKNAEYLCRTTGAKAVGRDEIRRQFAEVCEQADMPKLSIEVDSIRFVKPDVAIEEGVARISHEGEEPELFSYTAIHVKEENQWKLDSVHETHVANQMSSEPTVSEARQRLAPLEWLVGRWVDNSEGSIVETTTRWAKNETFLIRSFKVYVSDVIDLEGTEVIGWDPTTQQLRGWVFDSDGGFANELWYEEDGRWFIRATGTLPDGRTASSLRVMHRTADDKYESHSMGRSVDGELLPDVGPFHVVRQPEE</sequence>
<dbReference type="InterPro" id="IPR032710">
    <property type="entry name" value="NTF2-like_dom_sf"/>
</dbReference>
<dbReference type="AlphaFoldDB" id="A0A9X1SII3"/>
<dbReference type="RefSeq" id="WP_230224002.1">
    <property type="nucleotide sequence ID" value="NZ_JAJKFT010000010.1"/>
</dbReference>
<dbReference type="Gene3D" id="3.10.450.50">
    <property type="match status" value="1"/>
</dbReference>
<comment type="caution">
    <text evidence="3">The sequence shown here is derived from an EMBL/GenBank/DDBJ whole genome shotgun (WGS) entry which is preliminary data.</text>
</comment>
<dbReference type="Pfam" id="PF14534">
    <property type="entry name" value="DUF4440"/>
    <property type="match status" value="1"/>
</dbReference>
<dbReference type="EMBL" id="JAJKFT010000010">
    <property type="protein sequence ID" value="MCC9631648.1"/>
    <property type="molecule type" value="Genomic_DNA"/>
</dbReference>
<organism evidence="3 4">
    <name type="scientific">Blastopirellula sediminis</name>
    <dbReference type="NCBI Taxonomy" id="2894196"/>
    <lineage>
        <taxon>Bacteria</taxon>
        <taxon>Pseudomonadati</taxon>
        <taxon>Planctomycetota</taxon>
        <taxon>Planctomycetia</taxon>
        <taxon>Pirellulales</taxon>
        <taxon>Pirellulaceae</taxon>
        <taxon>Blastopirellula</taxon>
    </lineage>
</organism>
<evidence type="ECO:0000259" key="2">
    <source>
        <dbReference type="Pfam" id="PF14534"/>
    </source>
</evidence>
<dbReference type="InterPro" id="IPR011944">
    <property type="entry name" value="Steroid_delta5-4_isomerase"/>
</dbReference>
<evidence type="ECO:0000313" key="4">
    <source>
        <dbReference type="Proteomes" id="UP001139103"/>
    </source>
</evidence>
<dbReference type="NCBIfam" id="TIGR02246">
    <property type="entry name" value="SgcJ/EcaC family oxidoreductase"/>
    <property type="match status" value="1"/>
</dbReference>
<evidence type="ECO:0000313" key="3">
    <source>
        <dbReference type="EMBL" id="MCC9631648.1"/>
    </source>
</evidence>
<reference evidence="3" key="1">
    <citation type="submission" date="2021-11" db="EMBL/GenBank/DDBJ databases">
        <title>Genome sequence.</title>
        <authorList>
            <person name="Sun Q."/>
        </authorList>
    </citation>
    <scope>NUCLEOTIDE SEQUENCE</scope>
    <source>
        <strain evidence="3">JC732</strain>
    </source>
</reference>
<feature type="domain" description="DUF4440" evidence="2">
    <location>
        <begin position="34"/>
        <end position="140"/>
    </location>
</feature>
<feature type="chain" id="PRO_5040721075" evidence="1">
    <location>
        <begin position="23"/>
        <end position="305"/>
    </location>
</feature>